<dbReference type="AlphaFoldDB" id="A0A6J2KSQ5"/>
<evidence type="ECO:0000256" key="1">
    <source>
        <dbReference type="ARBA" id="ARBA00005043"/>
    </source>
</evidence>
<evidence type="ECO:0000313" key="5">
    <source>
        <dbReference type="RefSeq" id="XP_028044012.1"/>
    </source>
</evidence>
<dbReference type="Gene3D" id="3.40.50.300">
    <property type="entry name" value="P-loop containing nucleotide triphosphate hydrolases"/>
    <property type="match status" value="1"/>
</dbReference>
<comment type="similarity">
    <text evidence="2">Belongs to the ELP6 family.</text>
</comment>
<dbReference type="GO" id="GO:0002098">
    <property type="term" value="P:tRNA wobble uridine modification"/>
    <property type="evidence" value="ECO:0007669"/>
    <property type="project" value="InterPro"/>
</dbReference>
<sequence length="306" mass="34820">MSIQKVSRERTRLFSTHADSVLTEGRYVRFCDNSITLSDWRFSKFIIYVPLASQDIVHCFRMSDIITSCLQLQKNISTNRIVVKEINGCDGSFIVNCVISYCIKQNSPLLIVSSHNSITHYHNVGLRMNHNLFKSCEAGVIHYFDFGDATLTNIMEYAESDQLLIDVLKNIEEMQRNHDTVNIIFDGITHLLDLQYTLQEVNKFCSEIIEIAAKSKNPFVIFHCNDVIEDDANHCLANLLSHKAQTVVEVENLSSGLSSDVSGHLTIKYPGNKFNEEHIHTVDMKPKKYLFKLFDRGVKLLAPGTV</sequence>
<dbReference type="KEGG" id="bman:114253355"/>
<protein>
    <recommendedName>
        <fullName evidence="3">Elongator complex protein 6</fullName>
    </recommendedName>
</protein>
<dbReference type="PANTHER" id="PTHR16184">
    <property type="entry name" value="ELONGATOR COMPLEX PROTEIN 6"/>
    <property type="match status" value="1"/>
</dbReference>
<name>A0A6J2KSQ5_BOMMA</name>
<dbReference type="UniPathway" id="UPA00988"/>
<accession>A0A6J2KSQ5</accession>
<dbReference type="PANTHER" id="PTHR16184:SF6">
    <property type="entry name" value="ELONGATOR COMPLEX PROTEIN 6"/>
    <property type="match status" value="1"/>
</dbReference>
<comment type="pathway">
    <text evidence="1">tRNA modification; 5-methoxycarbonylmethyl-2-thiouridine-tRNA biosynthesis.</text>
</comment>
<evidence type="ECO:0000256" key="3">
    <source>
        <dbReference type="ARBA" id="ARBA00020263"/>
    </source>
</evidence>
<gene>
    <name evidence="5" type="primary">LOC114253355</name>
</gene>
<evidence type="ECO:0000313" key="4">
    <source>
        <dbReference type="Proteomes" id="UP000504629"/>
    </source>
</evidence>
<dbReference type="InterPro" id="IPR027417">
    <property type="entry name" value="P-loop_NTPase"/>
</dbReference>
<evidence type="ECO:0000256" key="2">
    <source>
        <dbReference type="ARBA" id="ARBA00008837"/>
    </source>
</evidence>
<dbReference type="CDD" id="cd19495">
    <property type="entry name" value="Elp6"/>
    <property type="match status" value="1"/>
</dbReference>
<dbReference type="Pfam" id="PF09807">
    <property type="entry name" value="ELP6"/>
    <property type="match status" value="1"/>
</dbReference>
<organism evidence="4 5">
    <name type="scientific">Bombyx mandarina</name>
    <name type="common">Wild silk moth</name>
    <name type="synonym">Wild silkworm</name>
    <dbReference type="NCBI Taxonomy" id="7092"/>
    <lineage>
        <taxon>Eukaryota</taxon>
        <taxon>Metazoa</taxon>
        <taxon>Ecdysozoa</taxon>
        <taxon>Arthropoda</taxon>
        <taxon>Hexapoda</taxon>
        <taxon>Insecta</taxon>
        <taxon>Pterygota</taxon>
        <taxon>Neoptera</taxon>
        <taxon>Endopterygota</taxon>
        <taxon>Lepidoptera</taxon>
        <taxon>Glossata</taxon>
        <taxon>Ditrysia</taxon>
        <taxon>Bombycoidea</taxon>
        <taxon>Bombycidae</taxon>
        <taxon>Bombycinae</taxon>
        <taxon>Bombyx</taxon>
    </lineage>
</organism>
<proteinExistence type="inferred from homology"/>
<dbReference type="GO" id="GO:0033588">
    <property type="term" value="C:elongator holoenzyme complex"/>
    <property type="evidence" value="ECO:0007669"/>
    <property type="project" value="InterPro"/>
</dbReference>
<keyword evidence="4" id="KW-1185">Reference proteome</keyword>
<dbReference type="RefSeq" id="XP_028044012.1">
    <property type="nucleotide sequence ID" value="XM_028188211.1"/>
</dbReference>
<dbReference type="OrthoDB" id="9995306at2759"/>
<dbReference type="Proteomes" id="UP000504629">
    <property type="component" value="Unplaced"/>
</dbReference>
<dbReference type="InterPro" id="IPR018627">
    <property type="entry name" value="ELP6"/>
</dbReference>
<reference evidence="5" key="1">
    <citation type="submission" date="2025-08" db="UniProtKB">
        <authorList>
            <consortium name="RefSeq"/>
        </authorList>
    </citation>
    <scope>IDENTIFICATION</scope>
    <source>
        <tissue evidence="5">Silk gland</tissue>
    </source>
</reference>
<dbReference type="GeneID" id="114253355"/>